<dbReference type="InterPro" id="IPR052394">
    <property type="entry name" value="LRR-containing"/>
</dbReference>
<dbReference type="Pfam" id="PF13516">
    <property type="entry name" value="LRR_6"/>
    <property type="match status" value="4"/>
</dbReference>
<feature type="compositionally biased region" description="Basic and acidic residues" evidence="1">
    <location>
        <begin position="558"/>
        <end position="577"/>
    </location>
</feature>
<dbReference type="PROSITE" id="PS51450">
    <property type="entry name" value="LRR"/>
    <property type="match status" value="1"/>
</dbReference>
<evidence type="ECO:0008006" key="4">
    <source>
        <dbReference type="Google" id="ProtNLM"/>
    </source>
</evidence>
<gene>
    <name evidence="2" type="ORF">KGM_215825</name>
</gene>
<dbReference type="InterPro" id="IPR032675">
    <property type="entry name" value="LRR_dom_sf"/>
</dbReference>
<dbReference type="InParanoid" id="A0A212FAK7"/>
<reference evidence="2 3" key="1">
    <citation type="journal article" date="2011" name="Cell">
        <title>The monarch butterfly genome yields insights into long-distance migration.</title>
        <authorList>
            <person name="Zhan S."/>
            <person name="Merlin C."/>
            <person name="Boore J.L."/>
            <person name="Reppert S.M."/>
        </authorList>
    </citation>
    <scope>NUCLEOTIDE SEQUENCE [LARGE SCALE GENOMIC DNA]</scope>
    <source>
        <strain evidence="2">F-2</strain>
    </source>
</reference>
<evidence type="ECO:0000313" key="3">
    <source>
        <dbReference type="Proteomes" id="UP000007151"/>
    </source>
</evidence>
<dbReference type="PANTHER" id="PTHR24114:SF2">
    <property type="entry name" value="F-BOX DOMAIN-CONTAINING PROTEIN-RELATED"/>
    <property type="match status" value="1"/>
</dbReference>
<evidence type="ECO:0000256" key="1">
    <source>
        <dbReference type="SAM" id="MobiDB-lite"/>
    </source>
</evidence>
<dbReference type="SMART" id="SM00368">
    <property type="entry name" value="LRR_RI"/>
    <property type="match status" value="5"/>
</dbReference>
<dbReference type="eggNOG" id="KOG4308">
    <property type="taxonomic scope" value="Eukaryota"/>
</dbReference>
<dbReference type="AlphaFoldDB" id="A0A212FAK7"/>
<evidence type="ECO:0000313" key="2">
    <source>
        <dbReference type="EMBL" id="OWR50759.1"/>
    </source>
</evidence>
<protein>
    <recommendedName>
        <fullName evidence="4">Leucine-rich repeat-containing protein 74B-like</fullName>
    </recommendedName>
</protein>
<name>A0A212FAK7_DANPL</name>
<organism evidence="2 3">
    <name type="scientific">Danaus plexippus plexippus</name>
    <dbReference type="NCBI Taxonomy" id="278856"/>
    <lineage>
        <taxon>Eukaryota</taxon>
        <taxon>Metazoa</taxon>
        <taxon>Ecdysozoa</taxon>
        <taxon>Arthropoda</taxon>
        <taxon>Hexapoda</taxon>
        <taxon>Insecta</taxon>
        <taxon>Pterygota</taxon>
        <taxon>Neoptera</taxon>
        <taxon>Endopterygota</taxon>
        <taxon>Lepidoptera</taxon>
        <taxon>Glossata</taxon>
        <taxon>Ditrysia</taxon>
        <taxon>Papilionoidea</taxon>
        <taxon>Nymphalidae</taxon>
        <taxon>Danainae</taxon>
        <taxon>Danaini</taxon>
        <taxon>Danaina</taxon>
        <taxon>Danaus</taxon>
        <taxon>Danaus</taxon>
    </lineage>
</organism>
<feature type="region of interest" description="Disordered" evidence="1">
    <location>
        <begin position="558"/>
        <end position="586"/>
    </location>
</feature>
<keyword evidence="3" id="KW-1185">Reference proteome</keyword>
<feature type="compositionally biased region" description="Acidic residues" evidence="1">
    <location>
        <begin position="1"/>
        <end position="10"/>
    </location>
</feature>
<proteinExistence type="predicted"/>
<feature type="compositionally biased region" description="Basic and acidic residues" evidence="1">
    <location>
        <begin position="11"/>
        <end position="22"/>
    </location>
</feature>
<dbReference type="Gene3D" id="3.80.10.10">
    <property type="entry name" value="Ribonuclease Inhibitor"/>
    <property type="match status" value="1"/>
</dbReference>
<dbReference type="KEGG" id="dpl:KGM_215825"/>
<dbReference type="SUPFAM" id="SSF52047">
    <property type="entry name" value="RNI-like"/>
    <property type="match status" value="1"/>
</dbReference>
<sequence>MSSSSEESEEMPVKKLYSRDNDDLSSSEPPMEEWSSLMSIIPMKSHKMSLYEQGLFKPGSDEICTKYIPLSASSVIRHPYYAYPGIKDPGIKEALLDPEPRKVYPLDGQELYLDLCEEMKVMPVRSFVRGLLEETIDLRYYGVNPVGVRAMSMALNCNQYVRRLDLTSNFLSEDACYHLGQMLRENVALQELVFCECRLQVESLRKLVVNLYSRSLELLDLSRNDFGDDGFKHLAYQLSRGAIMRKLNLSYNGLTSASASLFASAIEGNNCITHLDLSWNKMSVLKGKPGIASLKQLKHPLSVSALFSSSKQLGKFKVFPCGVNELLKQLSCSKVLIELNMSWNAVKISRILRKLLTVPTLRILDLSNNRISRQGVTAIVNNLQSAVSLHTLDLSYNPITSRDALLLLSKLQIKSIRLVNLIMDNIEVNRDFVKERARILSLKYRRNCKITYGPVRHNYVLSTPDLREILLKRFDFLTSRGSKRHQLDIGLYFLEKKQLENFIQPRQVMRDMKIAGISVDNELIDGVADMFPGPKLEKGGKTMDLVGITEIVMRLWPEKKIPPKPEPGPEEKNVKEGRRGKKKKKK</sequence>
<comment type="caution">
    <text evidence="2">The sequence shown here is derived from an EMBL/GenBank/DDBJ whole genome shotgun (WGS) entry which is preliminary data.</text>
</comment>
<feature type="region of interest" description="Disordered" evidence="1">
    <location>
        <begin position="1"/>
        <end position="30"/>
    </location>
</feature>
<dbReference type="PANTHER" id="PTHR24114">
    <property type="entry name" value="LEUCINE RICH REPEAT FAMILY PROTEIN"/>
    <property type="match status" value="1"/>
</dbReference>
<dbReference type="InterPro" id="IPR001611">
    <property type="entry name" value="Leu-rich_rpt"/>
</dbReference>
<dbReference type="EMBL" id="AGBW02009461">
    <property type="protein sequence ID" value="OWR50759.1"/>
    <property type="molecule type" value="Genomic_DNA"/>
</dbReference>
<dbReference type="Proteomes" id="UP000007151">
    <property type="component" value="Unassembled WGS sequence"/>
</dbReference>
<accession>A0A212FAK7</accession>